<evidence type="ECO:0000313" key="2">
    <source>
        <dbReference type="EMBL" id="PPL19067.1"/>
    </source>
</evidence>
<dbReference type="InterPro" id="IPR029033">
    <property type="entry name" value="His_PPase_superfam"/>
</dbReference>
<dbReference type="SMART" id="SM00855">
    <property type="entry name" value="PGAM"/>
    <property type="match status" value="1"/>
</dbReference>
<feature type="compositionally biased region" description="Basic and acidic residues" evidence="1">
    <location>
        <begin position="153"/>
        <end position="162"/>
    </location>
</feature>
<dbReference type="Proteomes" id="UP000237755">
    <property type="component" value="Unassembled WGS sequence"/>
</dbReference>
<dbReference type="InterPro" id="IPR013078">
    <property type="entry name" value="His_Pase_superF_clade-1"/>
</dbReference>
<evidence type="ECO:0000313" key="3">
    <source>
        <dbReference type="Proteomes" id="UP000237755"/>
    </source>
</evidence>
<dbReference type="Gene3D" id="3.40.50.1240">
    <property type="entry name" value="Phosphoglycerate mutase-like"/>
    <property type="match status" value="1"/>
</dbReference>
<comment type="caution">
    <text evidence="2">The sequence shown here is derived from an EMBL/GenBank/DDBJ whole genome shotgun (WGS) entry which is preliminary data.</text>
</comment>
<evidence type="ECO:0008006" key="4">
    <source>
        <dbReference type="Google" id="ProtNLM"/>
    </source>
</evidence>
<dbReference type="SUPFAM" id="SSF53254">
    <property type="entry name" value="Phosphoglycerate mutase-like"/>
    <property type="match status" value="1"/>
</dbReference>
<evidence type="ECO:0000256" key="1">
    <source>
        <dbReference type="SAM" id="MobiDB-lite"/>
    </source>
</evidence>
<dbReference type="Pfam" id="PF00300">
    <property type="entry name" value="His_Phos_1"/>
    <property type="match status" value="1"/>
</dbReference>
<protein>
    <recommendedName>
        <fullName evidence="4">Phosphohistidine phosphatase</fullName>
    </recommendedName>
</protein>
<proteinExistence type="predicted"/>
<feature type="region of interest" description="Disordered" evidence="1">
    <location>
        <begin position="150"/>
        <end position="187"/>
    </location>
</feature>
<dbReference type="CDD" id="cd07067">
    <property type="entry name" value="HP_PGM_like"/>
    <property type="match status" value="1"/>
</dbReference>
<keyword evidence="3" id="KW-1185">Reference proteome</keyword>
<reference evidence="2 3" key="1">
    <citation type="journal article" date="2008" name="Int. J. Syst. Evol. Microbiol.">
        <title>Leifsonia pindariensis sp. nov., isolated from the Pindari glacier of the Indian Himalayas, and emended description of the genus Leifsonia.</title>
        <authorList>
            <person name="Reddy G.S."/>
            <person name="Prabagaran S.R."/>
            <person name="Shivaji S."/>
        </authorList>
    </citation>
    <scope>NUCLEOTIDE SEQUENCE [LARGE SCALE GENOMIC DNA]</scope>
    <source>
        <strain evidence="2 3">PON 10</strain>
    </source>
</reference>
<organism evidence="2 3">
    <name type="scientific">Microterricola pindariensis</name>
    <dbReference type="NCBI Taxonomy" id="478010"/>
    <lineage>
        <taxon>Bacteria</taxon>
        <taxon>Bacillati</taxon>
        <taxon>Actinomycetota</taxon>
        <taxon>Actinomycetes</taxon>
        <taxon>Micrococcales</taxon>
        <taxon>Microbacteriaceae</taxon>
        <taxon>Microterricola</taxon>
    </lineage>
</organism>
<dbReference type="PANTHER" id="PTHR47623:SF1">
    <property type="entry name" value="OS09G0287300 PROTEIN"/>
    <property type="match status" value="1"/>
</dbReference>
<dbReference type="RefSeq" id="WP_104475146.1">
    <property type="nucleotide sequence ID" value="NZ_MPZN01000020.1"/>
</dbReference>
<accession>A0ABX5AW25</accession>
<gene>
    <name evidence="2" type="ORF">GY24_07900</name>
</gene>
<dbReference type="PANTHER" id="PTHR47623">
    <property type="entry name" value="OS09G0287300 PROTEIN"/>
    <property type="match status" value="1"/>
</dbReference>
<name>A0ABX5AW25_9MICO</name>
<feature type="compositionally biased region" description="Low complexity" evidence="1">
    <location>
        <begin position="163"/>
        <end position="179"/>
    </location>
</feature>
<dbReference type="EMBL" id="MPZN01000020">
    <property type="protein sequence ID" value="PPL19067.1"/>
    <property type="molecule type" value="Genomic_DNA"/>
</dbReference>
<sequence length="187" mass="20001">MKTLILVRHAKSSWDEPSLVDEARPLNKRGRHDAPEMGRRLLARGVVPETILASPAVRARTTAELIALELGAEDAVVIDHRLYATSASGMLEVIREQDDAIDSLMVVGHDPEMSDLAHRFSPLSPPMVTCAVLELQFDRDSWTGIEPAGLSSKHFDSPKAGEKAVAGAAAHAGAGAEQAPRPGSRAD</sequence>